<evidence type="ECO:0000256" key="8">
    <source>
        <dbReference type="ARBA" id="ARBA00023077"/>
    </source>
</evidence>
<keyword evidence="7" id="KW-0406">Ion transport</keyword>
<dbReference type="InterPro" id="IPR000531">
    <property type="entry name" value="Beta-barrel_TonB"/>
</dbReference>
<dbReference type="GO" id="GO:0006826">
    <property type="term" value="P:iron ion transport"/>
    <property type="evidence" value="ECO:0007669"/>
    <property type="project" value="UniProtKB-KW"/>
</dbReference>
<evidence type="ECO:0000256" key="5">
    <source>
        <dbReference type="ARBA" id="ARBA00022692"/>
    </source>
</evidence>
<dbReference type="RefSeq" id="WP_087112376.1">
    <property type="nucleotide sequence ID" value="NZ_CBCSCN010000011.1"/>
</dbReference>
<dbReference type="EMBL" id="FWPT01000009">
    <property type="protein sequence ID" value="SMA49932.1"/>
    <property type="molecule type" value="Genomic_DNA"/>
</dbReference>
<evidence type="ECO:0000256" key="6">
    <source>
        <dbReference type="ARBA" id="ARBA00023004"/>
    </source>
</evidence>
<keyword evidence="3 11" id="KW-1134">Transmembrane beta strand</keyword>
<keyword evidence="16" id="KW-0675">Receptor</keyword>
<evidence type="ECO:0000259" key="15">
    <source>
        <dbReference type="Pfam" id="PF07715"/>
    </source>
</evidence>
<dbReference type="SUPFAM" id="SSF56935">
    <property type="entry name" value="Porins"/>
    <property type="match status" value="1"/>
</dbReference>
<evidence type="ECO:0000256" key="9">
    <source>
        <dbReference type="ARBA" id="ARBA00023136"/>
    </source>
</evidence>
<evidence type="ECO:0000256" key="7">
    <source>
        <dbReference type="ARBA" id="ARBA00023065"/>
    </source>
</evidence>
<evidence type="ECO:0000256" key="2">
    <source>
        <dbReference type="ARBA" id="ARBA00022448"/>
    </source>
</evidence>
<keyword evidence="6" id="KW-0408">Iron</keyword>
<dbReference type="PROSITE" id="PS52016">
    <property type="entry name" value="TONB_DEPENDENT_REC_3"/>
    <property type="match status" value="1"/>
</dbReference>
<evidence type="ECO:0000256" key="10">
    <source>
        <dbReference type="ARBA" id="ARBA00023237"/>
    </source>
</evidence>
<evidence type="ECO:0000256" key="12">
    <source>
        <dbReference type="RuleBase" id="RU003357"/>
    </source>
</evidence>
<reference evidence="16 17" key="1">
    <citation type="submission" date="2017-03" db="EMBL/GenBank/DDBJ databases">
        <authorList>
            <person name="Afonso C.L."/>
            <person name="Miller P.J."/>
            <person name="Scott M.A."/>
            <person name="Spackman E."/>
            <person name="Goraichik I."/>
            <person name="Dimitrov K.M."/>
            <person name="Suarez D.L."/>
            <person name="Swayne D.E."/>
        </authorList>
    </citation>
    <scope>NUCLEOTIDE SEQUENCE [LARGE SCALE GENOMIC DNA]</scope>
    <source>
        <strain evidence="16">SB41UT1</strain>
    </source>
</reference>
<keyword evidence="2 11" id="KW-0813">Transport</keyword>
<dbReference type="Pfam" id="PF00593">
    <property type="entry name" value="TonB_dep_Rec_b-barrel"/>
    <property type="match status" value="1"/>
</dbReference>
<evidence type="ECO:0000256" key="3">
    <source>
        <dbReference type="ARBA" id="ARBA00022452"/>
    </source>
</evidence>
<dbReference type="PANTHER" id="PTHR32552">
    <property type="entry name" value="FERRICHROME IRON RECEPTOR-RELATED"/>
    <property type="match status" value="1"/>
</dbReference>
<accession>A0A1X7AP86</accession>
<dbReference type="CDD" id="cd01347">
    <property type="entry name" value="ligand_gated_channel"/>
    <property type="match status" value="1"/>
</dbReference>
<feature type="domain" description="TonB-dependent receptor plug" evidence="15">
    <location>
        <begin position="49"/>
        <end position="155"/>
    </location>
</feature>
<feature type="chain" id="PRO_5012100900" evidence="13">
    <location>
        <begin position="26"/>
        <end position="773"/>
    </location>
</feature>
<evidence type="ECO:0000256" key="1">
    <source>
        <dbReference type="ARBA" id="ARBA00004571"/>
    </source>
</evidence>
<dbReference type="AlphaFoldDB" id="A0A1X7AP86"/>
<dbReference type="Pfam" id="PF07715">
    <property type="entry name" value="Plug"/>
    <property type="match status" value="1"/>
</dbReference>
<evidence type="ECO:0000256" key="13">
    <source>
        <dbReference type="SAM" id="SignalP"/>
    </source>
</evidence>
<name>A0A1X7AP86_9GAMM</name>
<evidence type="ECO:0000256" key="4">
    <source>
        <dbReference type="ARBA" id="ARBA00022496"/>
    </source>
</evidence>
<evidence type="ECO:0000259" key="14">
    <source>
        <dbReference type="Pfam" id="PF00593"/>
    </source>
</evidence>
<keyword evidence="8 12" id="KW-0798">TonB box</keyword>
<keyword evidence="4" id="KW-0410">Iron transport</keyword>
<keyword evidence="5 11" id="KW-0812">Transmembrane</keyword>
<organism evidence="16 17">
    <name type="scientific">Parendozoicomonas haliclonae</name>
    <dbReference type="NCBI Taxonomy" id="1960125"/>
    <lineage>
        <taxon>Bacteria</taxon>
        <taxon>Pseudomonadati</taxon>
        <taxon>Pseudomonadota</taxon>
        <taxon>Gammaproteobacteria</taxon>
        <taxon>Oceanospirillales</taxon>
        <taxon>Endozoicomonadaceae</taxon>
        <taxon>Parendozoicomonas</taxon>
    </lineage>
</organism>
<dbReference type="Gene3D" id="2.40.170.20">
    <property type="entry name" value="TonB-dependent receptor, beta-barrel domain"/>
    <property type="match status" value="1"/>
</dbReference>
<gene>
    <name evidence="16" type="primary">fyuA</name>
    <name evidence="16" type="ORF">EHSB41UT_03723</name>
</gene>
<dbReference type="InterPro" id="IPR036942">
    <property type="entry name" value="Beta-barrel_TonB_sf"/>
</dbReference>
<dbReference type="InterPro" id="IPR039426">
    <property type="entry name" value="TonB-dep_rcpt-like"/>
</dbReference>
<evidence type="ECO:0000313" key="16">
    <source>
        <dbReference type="EMBL" id="SMA49932.1"/>
    </source>
</evidence>
<dbReference type="OrthoDB" id="127311at2"/>
<feature type="signal peptide" evidence="13">
    <location>
        <begin position="1"/>
        <end position="25"/>
    </location>
</feature>
<dbReference type="Proteomes" id="UP000196573">
    <property type="component" value="Unassembled WGS sequence"/>
</dbReference>
<feature type="domain" description="TonB-dependent receptor-like beta-barrel" evidence="14">
    <location>
        <begin position="264"/>
        <end position="726"/>
    </location>
</feature>
<evidence type="ECO:0000256" key="11">
    <source>
        <dbReference type="PROSITE-ProRule" id="PRU01360"/>
    </source>
</evidence>
<keyword evidence="17" id="KW-1185">Reference proteome</keyword>
<comment type="similarity">
    <text evidence="11 12">Belongs to the TonB-dependent receptor family.</text>
</comment>
<dbReference type="PANTHER" id="PTHR32552:SF81">
    <property type="entry name" value="TONB-DEPENDENT OUTER MEMBRANE RECEPTOR"/>
    <property type="match status" value="1"/>
</dbReference>
<proteinExistence type="inferred from homology"/>
<keyword evidence="13" id="KW-0732">Signal</keyword>
<comment type="subcellular location">
    <subcellularLocation>
        <location evidence="1 11">Cell outer membrane</location>
        <topology evidence="1 11">Multi-pass membrane protein</topology>
    </subcellularLocation>
</comment>
<sequence length="773" mass="83477">MSCVPRFAIPLLAVAVHAYMPLAFAAPEEKGLQVLEEVVVTAQRREQTLQEVPISVQVVNEDALEQNNVTSLTDIGTITPGLSLTSSGVAETISMRGIATRTLSLALQNSTAIYLDGVYLSGGTTILGDLQDIARVEVLRGPQGTLFGRNAAAGAISVTTNEPTETFHGDITGGLGNDGQRYVNATLNAPLSDSVLTRTTVARALGDGVYGNASGGKRFSSTDSLSGRSRITWLADNNLTVDLIVDASRYDGTRAPMVLDRAGNNPGTTISGLSKISDRRFPDSLVILDADGNPQALDPSYGDSTNDGAALKLSWDLNDTMTLSSLTAWRQAETVGHSGTGGLVSFDFGLGPTPAVSGYVSDATDKREEFSQELRLSGTNELMDWFVGANYSATENSRRDRMALPASLSLGAAGNFDDSAQNVDIEIDNLALFGDAVIPLTDDVNVSVGARYSKDETAVKWHAVQNKAEVFYANIPAGGIKVDDSWSNASGRVVFDWTVNESINTYAGVSQGYKSGGFATLLAPTFDPTLPVSASLINPFKEEKAINYEIGIKSSLLDDSMYLNAALYHTDYKDYQMQAGDPADQRRVIIDTADAFSRGLEVDLTWLATEQLTVGFNLGLNESEFKEGNLVVDKGQDLLRAPEFTAALNLDYFQPVERGALRYNMTYSYSSTQRMTNSRVADIPNKPGYTFKKSDLYTGSTDNLNARISFTPTSERWEAALWATNLLDRAYREDSDIVLSNGTYDQMGGAARVYFRNPPRAFGAELTYYFGEL</sequence>
<evidence type="ECO:0000313" key="17">
    <source>
        <dbReference type="Proteomes" id="UP000196573"/>
    </source>
</evidence>
<keyword evidence="10 11" id="KW-0998">Cell outer membrane</keyword>
<protein>
    <submittedName>
        <fullName evidence="16">Pesticin receptor</fullName>
    </submittedName>
</protein>
<keyword evidence="9 11" id="KW-0472">Membrane</keyword>
<dbReference type="InterPro" id="IPR012910">
    <property type="entry name" value="Plug_dom"/>
</dbReference>
<dbReference type="GO" id="GO:0009279">
    <property type="term" value="C:cell outer membrane"/>
    <property type="evidence" value="ECO:0007669"/>
    <property type="project" value="UniProtKB-SubCell"/>
</dbReference>